<name>A0A4R8H3C9_9FIRM</name>
<comment type="caution">
    <text evidence="1">The sequence shown here is derived from an EMBL/GenBank/DDBJ whole genome shotgun (WGS) entry which is preliminary data.</text>
</comment>
<evidence type="ECO:0000313" key="2">
    <source>
        <dbReference type="Proteomes" id="UP000295832"/>
    </source>
</evidence>
<proteinExistence type="predicted"/>
<evidence type="ECO:0000313" key="1">
    <source>
        <dbReference type="EMBL" id="TDX53250.1"/>
    </source>
</evidence>
<dbReference type="AlphaFoldDB" id="A0A4R8H3C9"/>
<keyword evidence="2" id="KW-1185">Reference proteome</keyword>
<gene>
    <name evidence="1" type="ORF">C7959_103102</name>
</gene>
<reference evidence="1 2" key="1">
    <citation type="submission" date="2019-03" db="EMBL/GenBank/DDBJ databases">
        <title>Subsurface microbial communities from deep shales in Ohio and West Virginia, USA.</title>
        <authorList>
            <person name="Wrighton K."/>
        </authorList>
    </citation>
    <scope>NUCLEOTIDE SEQUENCE [LARGE SCALE GENOMIC DNA]</scope>
    <source>
        <strain evidence="1 2">MSL 6dP</strain>
    </source>
</reference>
<organism evidence="1 2">
    <name type="scientific">Orenia marismortui</name>
    <dbReference type="NCBI Taxonomy" id="46469"/>
    <lineage>
        <taxon>Bacteria</taxon>
        <taxon>Bacillati</taxon>
        <taxon>Bacillota</taxon>
        <taxon>Clostridia</taxon>
        <taxon>Halanaerobiales</taxon>
        <taxon>Halobacteroidaceae</taxon>
        <taxon>Orenia</taxon>
    </lineage>
</organism>
<accession>A0A4R8H3C9</accession>
<dbReference type="STRING" id="926561.GCA_000379025_03207"/>
<sequence>MNSYHKEGRNKNYDGSDAITGLAEMVNEGFKLRIGR</sequence>
<dbReference type="EMBL" id="SOEG01000003">
    <property type="protein sequence ID" value="TDX53250.1"/>
    <property type="molecule type" value="Genomic_DNA"/>
</dbReference>
<protein>
    <submittedName>
        <fullName evidence="1">Uncharacterized protein</fullName>
    </submittedName>
</protein>
<dbReference type="Proteomes" id="UP000295832">
    <property type="component" value="Unassembled WGS sequence"/>
</dbReference>